<gene>
    <name evidence="2" type="ORF">GCM10009867_06890</name>
</gene>
<organism evidence="2 3">
    <name type="scientific">Pedococcus aerophilus</name>
    <dbReference type="NCBI Taxonomy" id="436356"/>
    <lineage>
        <taxon>Bacteria</taxon>
        <taxon>Bacillati</taxon>
        <taxon>Actinomycetota</taxon>
        <taxon>Actinomycetes</taxon>
        <taxon>Micrococcales</taxon>
        <taxon>Intrasporangiaceae</taxon>
        <taxon>Pedococcus</taxon>
    </lineage>
</organism>
<dbReference type="InterPro" id="IPR036388">
    <property type="entry name" value="WH-like_DNA-bd_sf"/>
</dbReference>
<dbReference type="EMBL" id="BAAARN010000001">
    <property type="protein sequence ID" value="GAA2731986.1"/>
    <property type="molecule type" value="Genomic_DNA"/>
</dbReference>
<protein>
    <submittedName>
        <fullName evidence="2">PadR family transcriptional regulator</fullName>
    </submittedName>
</protein>
<dbReference type="RefSeq" id="WP_344190255.1">
    <property type="nucleotide sequence ID" value="NZ_BAAARN010000001.1"/>
</dbReference>
<comment type="caution">
    <text evidence="2">The sequence shown here is derived from an EMBL/GenBank/DDBJ whole genome shotgun (WGS) entry which is preliminary data.</text>
</comment>
<reference evidence="3" key="1">
    <citation type="journal article" date="2019" name="Int. J. Syst. Evol. Microbiol.">
        <title>The Global Catalogue of Microorganisms (GCM) 10K type strain sequencing project: providing services to taxonomists for standard genome sequencing and annotation.</title>
        <authorList>
            <consortium name="The Broad Institute Genomics Platform"/>
            <consortium name="The Broad Institute Genome Sequencing Center for Infectious Disease"/>
            <person name="Wu L."/>
            <person name="Ma J."/>
        </authorList>
    </citation>
    <scope>NUCLEOTIDE SEQUENCE [LARGE SCALE GENOMIC DNA]</scope>
    <source>
        <strain evidence="3">JCM 16378</strain>
    </source>
</reference>
<evidence type="ECO:0000259" key="1">
    <source>
        <dbReference type="Pfam" id="PF03551"/>
    </source>
</evidence>
<feature type="domain" description="Transcription regulator PadR N-terminal" evidence="1">
    <location>
        <begin position="16"/>
        <end position="86"/>
    </location>
</feature>
<dbReference type="Pfam" id="PF03551">
    <property type="entry name" value="PadR"/>
    <property type="match status" value="1"/>
</dbReference>
<proteinExistence type="predicted"/>
<dbReference type="Proteomes" id="UP001501326">
    <property type="component" value="Unassembled WGS sequence"/>
</dbReference>
<evidence type="ECO:0000313" key="3">
    <source>
        <dbReference type="Proteomes" id="UP001501326"/>
    </source>
</evidence>
<dbReference type="Gene3D" id="1.10.10.10">
    <property type="entry name" value="Winged helix-like DNA-binding domain superfamily/Winged helix DNA-binding domain"/>
    <property type="match status" value="1"/>
</dbReference>
<dbReference type="InterPro" id="IPR052509">
    <property type="entry name" value="Metal_resp_DNA-bind_regulator"/>
</dbReference>
<dbReference type="PANTHER" id="PTHR33169">
    <property type="entry name" value="PADR-FAMILY TRANSCRIPTIONAL REGULATOR"/>
    <property type="match status" value="1"/>
</dbReference>
<dbReference type="InterPro" id="IPR036390">
    <property type="entry name" value="WH_DNA-bd_sf"/>
</dbReference>
<dbReference type="PANTHER" id="PTHR33169:SF14">
    <property type="entry name" value="TRANSCRIPTIONAL REGULATOR RV3488"/>
    <property type="match status" value="1"/>
</dbReference>
<keyword evidence="3" id="KW-1185">Reference proteome</keyword>
<name>A0ABP6GWP7_9MICO</name>
<dbReference type="SUPFAM" id="SSF46785">
    <property type="entry name" value="Winged helix' DNA-binding domain"/>
    <property type="match status" value="1"/>
</dbReference>
<evidence type="ECO:0000313" key="2">
    <source>
        <dbReference type="EMBL" id="GAA2731986.1"/>
    </source>
</evidence>
<dbReference type="InterPro" id="IPR005149">
    <property type="entry name" value="Tscrpt_reg_PadR_N"/>
</dbReference>
<sequence>MTHDAQMLKGVLALLLLSLLSNEEGYGYSIVTRLQDAGFDDLAEGTVYPALTRLEAAGLLDSRLERSTSGPARKYYRTTDLGRAELVTRADSWRTLVAAVDVVTAPALPVRSTTSTSAPQGVSR</sequence>
<accession>A0ABP6GWP7</accession>